<dbReference type="InterPro" id="IPR027417">
    <property type="entry name" value="P-loop_NTPase"/>
</dbReference>
<proteinExistence type="predicted"/>
<reference evidence="5 6" key="1">
    <citation type="submission" date="2017-07" db="EMBL/GenBank/DDBJ databases">
        <title>Draft genome sequence of aerobic hyperthermophilic archaea, Pyrobaculum aerophilum YKB31 and YKB32.</title>
        <authorList>
            <person name="Mochizuki T."/>
            <person name="Berliner A.J."/>
            <person name="Yoshida-Takashima Y."/>
            <person name="Takaki Y."/>
            <person name="Nunoura T."/>
            <person name="Takai K."/>
        </authorList>
    </citation>
    <scope>NUCLEOTIDE SEQUENCE [LARGE SCALE GENOMIC DNA]</scope>
    <source>
        <strain evidence="4 6">YKB31</strain>
        <strain evidence="3 5">YKB32</strain>
    </source>
</reference>
<dbReference type="OrthoDB" id="29273at2157"/>
<organism evidence="4 6">
    <name type="scientific">Pyrobaculum aerophilum</name>
    <dbReference type="NCBI Taxonomy" id="13773"/>
    <lineage>
        <taxon>Archaea</taxon>
        <taxon>Thermoproteota</taxon>
        <taxon>Thermoprotei</taxon>
        <taxon>Thermoproteales</taxon>
        <taxon>Thermoproteaceae</taxon>
        <taxon>Pyrobaculum</taxon>
    </lineage>
</organism>
<keyword evidence="1" id="KW-0812">Transmembrane</keyword>
<feature type="domain" description="Helicase HerA central" evidence="2">
    <location>
        <begin position="364"/>
        <end position="426"/>
    </location>
</feature>
<evidence type="ECO:0000313" key="5">
    <source>
        <dbReference type="Proteomes" id="UP000256877"/>
    </source>
</evidence>
<evidence type="ECO:0000259" key="2">
    <source>
        <dbReference type="Pfam" id="PF01935"/>
    </source>
</evidence>
<dbReference type="Pfam" id="PF01935">
    <property type="entry name" value="DUF87"/>
    <property type="match status" value="1"/>
</dbReference>
<evidence type="ECO:0000313" key="4">
    <source>
        <dbReference type="EMBL" id="RFA96167.1"/>
    </source>
</evidence>
<dbReference type="Proteomes" id="UP000257123">
    <property type="component" value="Unassembled WGS sequence"/>
</dbReference>
<keyword evidence="1" id="KW-1133">Transmembrane helix</keyword>
<protein>
    <recommendedName>
        <fullName evidence="2">Helicase HerA central domain-containing protein</fullName>
    </recommendedName>
</protein>
<dbReference type="Proteomes" id="UP000256877">
    <property type="component" value="Unassembled WGS sequence"/>
</dbReference>
<feature type="transmembrane region" description="Helical" evidence="1">
    <location>
        <begin position="31"/>
        <end position="48"/>
    </location>
</feature>
<comment type="caution">
    <text evidence="4">The sequence shown here is derived from an EMBL/GenBank/DDBJ whole genome shotgun (WGS) entry which is preliminary data.</text>
</comment>
<dbReference type="RefSeq" id="WP_116421023.1">
    <property type="nucleotide sequence ID" value="NZ_NMUE01000014.1"/>
</dbReference>
<dbReference type="SUPFAM" id="SSF52540">
    <property type="entry name" value="P-loop containing nucleoside triphosphate hydrolases"/>
    <property type="match status" value="1"/>
</dbReference>
<dbReference type="AlphaFoldDB" id="A0A371QZF6"/>
<evidence type="ECO:0000313" key="3">
    <source>
        <dbReference type="EMBL" id="RFA95818.1"/>
    </source>
</evidence>
<feature type="transmembrane region" description="Helical" evidence="1">
    <location>
        <begin position="172"/>
        <end position="196"/>
    </location>
</feature>
<dbReference type="PANTHER" id="PTHR30121">
    <property type="entry name" value="UNCHARACTERIZED PROTEIN YJGR-RELATED"/>
    <property type="match status" value="1"/>
</dbReference>
<dbReference type="InterPro" id="IPR002789">
    <property type="entry name" value="HerA_central"/>
</dbReference>
<accession>A0A371QZF6</accession>
<gene>
    <name evidence="4" type="ORF">CGL51_05740</name>
    <name evidence="3" type="ORF">CGL52_12205</name>
</gene>
<dbReference type="InterPro" id="IPR051162">
    <property type="entry name" value="T4SS_component"/>
</dbReference>
<dbReference type="EMBL" id="NMUF01000049">
    <property type="protein sequence ID" value="RFA95818.1"/>
    <property type="molecule type" value="Genomic_DNA"/>
</dbReference>
<keyword evidence="1" id="KW-0472">Membrane</keyword>
<dbReference type="PANTHER" id="PTHR30121:SF6">
    <property type="entry name" value="SLR6007 PROTEIN"/>
    <property type="match status" value="1"/>
</dbReference>
<dbReference type="EMBL" id="NMUE01000014">
    <property type="protein sequence ID" value="RFA96167.1"/>
    <property type="molecule type" value="Genomic_DNA"/>
</dbReference>
<evidence type="ECO:0000256" key="1">
    <source>
        <dbReference type="SAM" id="Phobius"/>
    </source>
</evidence>
<sequence length="658" mass="74932">MKYYNRVLLLFAGGLLFVAVLAPQWPPVALLLVPLILMHGEDLLVWLYSRFAPIEPIRVKHPDDEKCAYDPRHRLYHWLWKVEPNRSLFGVESAEAIHELYNKLSLQRGEWLTYVVIGDEKFIRFTSRRFDAARVKQVEAVLNEFYVVTREGAWAGPLGCGRPLRRWPYLTAAFWLFYSLLGGAWVLFAVLPLWLWTVHRFVTGYVEVPLMVRFTHRSLAESWPASRQILELLAGADARIYASMPRWAVAFADRPPTEVIKKFQRTYEGRDTGKRLVRLGELTPLLERISQYNERPILIFPFGTADVHTQNVSLDYLAQAEMWRLKDGVKALTGDLMRFPIFYGGQLLGKGRYITLAYDRFGRPVSVPIDALPNVHGVIVGISGMGKSWTVASWLKQLAREVGVVVIDPHGDYERWAEVVGARVYKVPAELPEDLPEVLARSVWFVPVAAALKIDYKGPESLRSYLEEEAARKGFRPNFVKFEGRHHVFSISLIGQKDSAAQGFWATLLLIYILDKLTEKKTERLEYVVLFDEVGVLDTLGIGDVLNRILRDMVRGGRKYGFAVWFVIQLATMLDRMLLETASIVLVLGGPMRSLKHSVEILVLSPSDISYLTSALTPYETSLGGQPYATGVLMLAPREIKYHVKIPLDPQLKPPRKE</sequence>
<dbReference type="Gene3D" id="3.40.50.300">
    <property type="entry name" value="P-loop containing nucleotide triphosphate hydrolases"/>
    <property type="match status" value="1"/>
</dbReference>
<name>A0A371QZF6_9CREN</name>
<evidence type="ECO:0000313" key="6">
    <source>
        <dbReference type="Proteomes" id="UP000257123"/>
    </source>
</evidence>